<dbReference type="RefSeq" id="WP_373391689.1">
    <property type="nucleotide sequence ID" value="NZ_JBCFQJ010000011.1"/>
</dbReference>
<gene>
    <name evidence="1" type="ORF">AAGV33_09235</name>
</gene>
<name>A0ABV4TKK3_9FLAO</name>
<accession>A0ABV4TKK3</accession>
<protein>
    <recommendedName>
        <fullName evidence="3">Transcriptional regulator</fullName>
    </recommendedName>
</protein>
<organism evidence="1 2">
    <name type="scientific">Flavobacterium magnesitis</name>
    <dbReference type="NCBI Taxonomy" id="3138077"/>
    <lineage>
        <taxon>Bacteria</taxon>
        <taxon>Pseudomonadati</taxon>
        <taxon>Bacteroidota</taxon>
        <taxon>Flavobacteriia</taxon>
        <taxon>Flavobacteriales</taxon>
        <taxon>Flavobacteriaceae</taxon>
        <taxon>Flavobacterium</taxon>
    </lineage>
</organism>
<dbReference type="Proteomes" id="UP001574170">
    <property type="component" value="Unassembled WGS sequence"/>
</dbReference>
<keyword evidence="2" id="KW-1185">Reference proteome</keyword>
<evidence type="ECO:0000313" key="1">
    <source>
        <dbReference type="EMBL" id="MFA9194592.1"/>
    </source>
</evidence>
<sequence length="53" mass="6464">MMNWKVLKTEDDYNKASIRMMEVFEAKPNTPENDELDLLVFLIKEYDDKNYQF</sequence>
<reference evidence="1 2" key="1">
    <citation type="submission" date="2024-04" db="EMBL/GenBank/DDBJ databases">
        <title>New Clade of Flavobacterium.</title>
        <authorList>
            <person name="Matos L."/>
            <person name="Proenca D.N."/>
            <person name="Fransisco R.M."/>
            <person name="Chung A.P."/>
            <person name="Maccario L."/>
            <person name="Sorensen S.J."/>
            <person name="Morais P.V."/>
        </authorList>
    </citation>
    <scope>NUCLEOTIDE SEQUENCE [LARGE SCALE GENOMIC DNA]</scope>
    <source>
        <strain evidence="1 2">FBOR7N2.3</strain>
    </source>
</reference>
<dbReference type="EMBL" id="JBCFQK010000011">
    <property type="protein sequence ID" value="MFA9194592.1"/>
    <property type="molecule type" value="Genomic_DNA"/>
</dbReference>
<evidence type="ECO:0000313" key="2">
    <source>
        <dbReference type="Proteomes" id="UP001574170"/>
    </source>
</evidence>
<evidence type="ECO:0008006" key="3">
    <source>
        <dbReference type="Google" id="ProtNLM"/>
    </source>
</evidence>
<comment type="caution">
    <text evidence="1">The sequence shown here is derived from an EMBL/GenBank/DDBJ whole genome shotgun (WGS) entry which is preliminary data.</text>
</comment>
<proteinExistence type="predicted"/>